<dbReference type="InterPro" id="IPR037257">
    <property type="entry name" value="T2SS_E_N_sf"/>
</dbReference>
<evidence type="ECO:0000313" key="1">
    <source>
        <dbReference type="EMBL" id="GAI35472.1"/>
    </source>
</evidence>
<sequence length="70" mass="8182">MGKKLGEILCEIGCIHNKQLSKSLELQRKEGKGKPLGQILLHESFITEEDLNRALFLQKKREYQKQNTWN</sequence>
<proteinExistence type="predicted"/>
<gene>
    <name evidence="1" type="ORF">S06H3_38294</name>
</gene>
<organism evidence="1">
    <name type="scientific">marine sediment metagenome</name>
    <dbReference type="NCBI Taxonomy" id="412755"/>
    <lineage>
        <taxon>unclassified sequences</taxon>
        <taxon>metagenomes</taxon>
        <taxon>ecological metagenomes</taxon>
    </lineage>
</organism>
<accession>X1MUY5</accession>
<name>X1MUY5_9ZZZZ</name>
<comment type="caution">
    <text evidence="1">The sequence shown here is derived from an EMBL/GenBank/DDBJ whole genome shotgun (WGS) entry which is preliminary data.</text>
</comment>
<dbReference type="SUPFAM" id="SSF160246">
    <property type="entry name" value="EspE N-terminal domain-like"/>
    <property type="match status" value="1"/>
</dbReference>
<protein>
    <recommendedName>
        <fullName evidence="2">Type II secretion system protein GspE N-terminal domain-containing protein</fullName>
    </recommendedName>
</protein>
<evidence type="ECO:0008006" key="2">
    <source>
        <dbReference type="Google" id="ProtNLM"/>
    </source>
</evidence>
<dbReference type="AlphaFoldDB" id="X1MUY5"/>
<reference evidence="1" key="1">
    <citation type="journal article" date="2014" name="Front. Microbiol.">
        <title>High frequency of phylogenetically diverse reductive dehalogenase-homologous genes in deep subseafloor sedimentary metagenomes.</title>
        <authorList>
            <person name="Kawai M."/>
            <person name="Futagami T."/>
            <person name="Toyoda A."/>
            <person name="Takaki Y."/>
            <person name="Nishi S."/>
            <person name="Hori S."/>
            <person name="Arai W."/>
            <person name="Tsubouchi T."/>
            <person name="Morono Y."/>
            <person name="Uchiyama I."/>
            <person name="Ito T."/>
            <person name="Fujiyama A."/>
            <person name="Inagaki F."/>
            <person name="Takami H."/>
        </authorList>
    </citation>
    <scope>NUCLEOTIDE SEQUENCE</scope>
    <source>
        <strain evidence="1">Expedition CK06-06</strain>
    </source>
</reference>
<dbReference type="EMBL" id="BARV01023327">
    <property type="protein sequence ID" value="GAI35472.1"/>
    <property type="molecule type" value="Genomic_DNA"/>
</dbReference>